<dbReference type="OMA" id="DSXKMIR"/>
<dbReference type="EMBL" id="KI669569">
    <property type="protein sequence ID" value="ETN16061.1"/>
    <property type="molecule type" value="Genomic_DNA"/>
</dbReference>
<evidence type="ECO:0000313" key="2">
    <source>
        <dbReference type="Proteomes" id="UP000018817"/>
    </source>
</evidence>
<name>W2QSW7_PHYN3</name>
<sequence>MIVGAEPEIHEDNPKAGSDTRGLYNRWLNAWDGWKIGFSHFVDLRDEPTESVLWKMLDRRAAGIFPRTQKGADLIIPMFCNDEVSFILIKVTNRVEENERPESLLQKLSPLHLFKEGTPLRKIDSAKMIRLNVILCDESNACGTSAQSVVIPSRGNEITELDCALYIRGPFAPHSDADNVTETRGRWSFLSAKLIKQSSTQRGGMPRHKLRVTLPATTLTKSTAFRAPLSRKNGMEVASKTLDISFVNT</sequence>
<organism evidence="1 2">
    <name type="scientific">Phytophthora nicotianae (strain INRA-310)</name>
    <name type="common">Phytophthora parasitica</name>
    <dbReference type="NCBI Taxonomy" id="761204"/>
    <lineage>
        <taxon>Eukaryota</taxon>
        <taxon>Sar</taxon>
        <taxon>Stramenopiles</taxon>
        <taxon>Oomycota</taxon>
        <taxon>Peronosporomycetes</taxon>
        <taxon>Peronosporales</taxon>
        <taxon>Peronosporaceae</taxon>
        <taxon>Phytophthora</taxon>
    </lineage>
</organism>
<accession>W2QSW7</accession>
<proteinExistence type="predicted"/>
<dbReference type="STRING" id="761204.W2QSW7"/>
<dbReference type="RefSeq" id="XP_008898441.1">
    <property type="nucleotide sequence ID" value="XM_008900193.1"/>
</dbReference>
<dbReference type="GeneID" id="20176271"/>
<protein>
    <submittedName>
        <fullName evidence="1">Uncharacterized protein</fullName>
    </submittedName>
</protein>
<dbReference type="Proteomes" id="UP000018817">
    <property type="component" value="Unassembled WGS sequence"/>
</dbReference>
<gene>
    <name evidence="1" type="ORF">PPTG_06291</name>
</gene>
<reference evidence="2" key="1">
    <citation type="submission" date="2011-12" db="EMBL/GenBank/DDBJ databases">
        <authorList>
            <consortium name="The Broad Institute Genome Sequencing Platform"/>
            <person name="Russ C."/>
            <person name="Tyler B."/>
            <person name="Panabieres F."/>
            <person name="Shan W."/>
            <person name="Tripathy S."/>
            <person name="Grunwald N."/>
            <person name="Machado M."/>
            <person name="Young S.K."/>
            <person name="Zeng Q."/>
            <person name="Gargeya S."/>
            <person name="Fitzgerald M."/>
            <person name="Haas B."/>
            <person name="Abouelleil A."/>
            <person name="Alvarado L."/>
            <person name="Arachchi H.M."/>
            <person name="Berlin A."/>
            <person name="Chapman S.B."/>
            <person name="Gearin G."/>
            <person name="Goldberg J."/>
            <person name="Griggs A."/>
            <person name="Gujja S."/>
            <person name="Hansen M."/>
            <person name="Heiman D."/>
            <person name="Howarth C."/>
            <person name="Larimer J."/>
            <person name="Lui A."/>
            <person name="MacDonald P.J.P."/>
            <person name="McCowen C."/>
            <person name="Montmayeur A."/>
            <person name="Murphy C."/>
            <person name="Neiman D."/>
            <person name="Pearson M."/>
            <person name="Priest M."/>
            <person name="Roberts A."/>
            <person name="Saif S."/>
            <person name="Shea T."/>
            <person name="Sisk P."/>
            <person name="Stolte C."/>
            <person name="Sykes S."/>
            <person name="Wortman J."/>
            <person name="Nusbaum C."/>
            <person name="Birren B."/>
        </authorList>
    </citation>
    <scope>NUCLEOTIDE SEQUENCE [LARGE SCALE GENOMIC DNA]</scope>
    <source>
        <strain evidence="2">INRA-310</strain>
    </source>
</reference>
<evidence type="ECO:0000313" key="1">
    <source>
        <dbReference type="EMBL" id="ETN16061.1"/>
    </source>
</evidence>
<reference evidence="1 2" key="2">
    <citation type="submission" date="2013-11" db="EMBL/GenBank/DDBJ databases">
        <title>The Genome Sequence of Phytophthora parasitica INRA-310.</title>
        <authorList>
            <consortium name="The Broad Institute Genomics Platform"/>
            <person name="Russ C."/>
            <person name="Tyler B."/>
            <person name="Panabieres F."/>
            <person name="Shan W."/>
            <person name="Tripathy S."/>
            <person name="Grunwald N."/>
            <person name="Machado M."/>
            <person name="Johnson C.S."/>
            <person name="Arredondo F."/>
            <person name="Hong C."/>
            <person name="Coffey M."/>
            <person name="Young S.K."/>
            <person name="Zeng Q."/>
            <person name="Gargeya S."/>
            <person name="Fitzgerald M."/>
            <person name="Abouelleil A."/>
            <person name="Alvarado L."/>
            <person name="Chapman S.B."/>
            <person name="Gainer-Dewar J."/>
            <person name="Goldberg J."/>
            <person name="Griggs A."/>
            <person name="Gujja S."/>
            <person name="Hansen M."/>
            <person name="Howarth C."/>
            <person name="Imamovic A."/>
            <person name="Ireland A."/>
            <person name="Larimer J."/>
            <person name="McCowan C."/>
            <person name="Murphy C."/>
            <person name="Pearson M."/>
            <person name="Poon T.W."/>
            <person name="Priest M."/>
            <person name="Roberts A."/>
            <person name="Saif S."/>
            <person name="Shea T."/>
            <person name="Sykes S."/>
            <person name="Wortman J."/>
            <person name="Nusbaum C."/>
            <person name="Birren B."/>
        </authorList>
    </citation>
    <scope>NUCLEOTIDE SEQUENCE [LARGE SCALE GENOMIC DNA]</scope>
    <source>
        <strain evidence="1 2">INRA-310</strain>
    </source>
</reference>
<dbReference type="AlphaFoldDB" id="W2QSW7"/>
<dbReference type="VEuPathDB" id="FungiDB:PPTG_06291"/>